<proteinExistence type="inferred from homology"/>
<feature type="domain" description="ACB" evidence="12">
    <location>
        <begin position="18"/>
        <end position="121"/>
    </location>
</feature>
<keyword evidence="7" id="KW-0446">Lipid-binding</keyword>
<dbReference type="Pfam" id="PF00887">
    <property type="entry name" value="ACBP"/>
    <property type="match status" value="1"/>
</dbReference>
<evidence type="ECO:0000256" key="4">
    <source>
        <dbReference type="ARBA" id="ARBA00022491"/>
    </source>
</evidence>
<dbReference type="InterPro" id="IPR000582">
    <property type="entry name" value="Acyl-CoA-binding_protein"/>
</dbReference>
<feature type="compositionally biased region" description="Basic and acidic residues" evidence="11">
    <location>
        <begin position="279"/>
        <end position="293"/>
    </location>
</feature>
<evidence type="ECO:0000256" key="11">
    <source>
        <dbReference type="SAM" id="MobiDB-lite"/>
    </source>
</evidence>
<dbReference type="Pfam" id="PF15313">
    <property type="entry name" value="HEXIM"/>
    <property type="match status" value="1"/>
</dbReference>
<dbReference type="InterPro" id="IPR035984">
    <property type="entry name" value="Acyl-CoA-binding_sf"/>
</dbReference>
<keyword evidence="14" id="KW-1185">Reference proteome</keyword>
<feature type="compositionally biased region" description="Basic and acidic residues" evidence="11">
    <location>
        <begin position="591"/>
        <end position="604"/>
    </location>
</feature>
<feature type="compositionally biased region" description="Basic and acidic residues" evidence="11">
    <location>
        <begin position="473"/>
        <end position="484"/>
    </location>
</feature>
<comment type="subcellular location">
    <subcellularLocation>
        <location evidence="2">Membrane</location>
        <topology evidence="2">Single-pass membrane protein</topology>
    </subcellularLocation>
    <subcellularLocation>
        <location evidence="1">Nucleus</location>
    </subcellularLocation>
</comment>
<dbReference type="SUPFAM" id="SSF47027">
    <property type="entry name" value="Acyl-CoA binding protein"/>
    <property type="match status" value="1"/>
</dbReference>
<feature type="region of interest" description="Disordered" evidence="11">
    <location>
        <begin position="263"/>
        <end position="331"/>
    </location>
</feature>
<dbReference type="Proteomes" id="UP000319801">
    <property type="component" value="Unassembled WGS sequence"/>
</dbReference>
<evidence type="ECO:0000256" key="2">
    <source>
        <dbReference type="ARBA" id="ARBA00004167"/>
    </source>
</evidence>
<name>A0A556TIQ7_BAGYA</name>
<sequence length="764" mass="86823">MDIQVIETSSPLSESEECQKRFQAAVDVIQNLPKNGKYPLRICKTTERVCSYRPSYEVMLRFYSLYKQAVCGPCMASRPGFWDPVGRYKWDAWNRLGDMSRESAMAAYVDEMKKVAQEVIDNMPINEKTASFYHYFEPLYHVIHDLPRPPEALLNLRQDKNANEEAENPAKDMNGAIREDVTQEQKLALDSVFNNVSLNERPDDSTNGDFMILSDGVVLTSDSESEIFCDSVEQLDYIKPVSESFTKQNPHVNFTPALQVIQLGGGQGGERSGNGPPPRRREQGKDSLRHGWREAPGGVPYSSGRRAGQQLLGGGGGGGHNPDRGSEGLQDTQVQKQIILVLQRLRKDMQSVMERLEVVENLAAANRGIKYQCDLMNTTMKCLRKELLLHRSFIKCMYSQENRILLFKAEGICLEKWECTVMELIKDDAAPEAGDRGRHRDDTQCVTAEKQVQRNPPEFCPGLVSGDTHPMCRARERSDPEPKPGDAAGDEEDTTGRTSSEAQGDRDPRNKRRSGCSSESAPDGRQGKKKHRRRPSKKKRRWKPYFKLTWEEKKELDERESARASRVRAEMFAKGLPVAPYNTTQFLMEEHDREEPDLNTERCNRRSFGASRSEDTASEEDYFEPEEEEEEEGEGGEEGESDGMGRPAGAGGEFLQRDFSETYERYHVETLQNMSKQELVKEYLELEKSMSRLEEENNWLRHARRNLATSGESAQRVHELERELERLRAVNSELLFHCRHTAGHTVNGAAAEPDKLQAEDTHAQ</sequence>
<feature type="region of interest" description="Disordered" evidence="11">
    <location>
        <begin position="447"/>
        <end position="541"/>
    </location>
</feature>
<dbReference type="AlphaFoldDB" id="A0A556TIQ7"/>
<evidence type="ECO:0000256" key="8">
    <source>
        <dbReference type="ARBA" id="ARBA00023163"/>
    </source>
</evidence>
<dbReference type="GO" id="GO:0016020">
    <property type="term" value="C:membrane"/>
    <property type="evidence" value="ECO:0007669"/>
    <property type="project" value="UniProtKB-SubCell"/>
</dbReference>
<feature type="compositionally biased region" description="Gly residues" evidence="11">
    <location>
        <begin position="311"/>
        <end position="320"/>
    </location>
</feature>
<gene>
    <name evidence="13" type="ORF">Baya_0599</name>
</gene>
<dbReference type="FunFam" id="1.20.80.10:FF:000010">
    <property type="entry name" value="Acyl-CoA-binding domain-containing protein 5"/>
    <property type="match status" value="1"/>
</dbReference>
<dbReference type="GO" id="GO:0000122">
    <property type="term" value="P:negative regulation of transcription by RNA polymerase II"/>
    <property type="evidence" value="ECO:0007669"/>
    <property type="project" value="InterPro"/>
</dbReference>
<evidence type="ECO:0000256" key="6">
    <source>
        <dbReference type="ARBA" id="ARBA00023054"/>
    </source>
</evidence>
<evidence type="ECO:0000313" key="13">
    <source>
        <dbReference type="EMBL" id="TSK14616.1"/>
    </source>
</evidence>
<feature type="compositionally biased region" description="Acidic residues" evidence="11">
    <location>
        <begin position="616"/>
        <end position="641"/>
    </location>
</feature>
<dbReference type="Gene3D" id="1.20.80.10">
    <property type="match status" value="1"/>
</dbReference>
<reference evidence="13 14" key="1">
    <citation type="journal article" date="2019" name="Genome Biol. Evol.">
        <title>Whole-Genome Sequencing of the Giant Devil Catfish, Bagarius yarrelli.</title>
        <authorList>
            <person name="Jiang W."/>
            <person name="Lv Y."/>
            <person name="Cheng L."/>
            <person name="Yang K."/>
            <person name="Chao B."/>
            <person name="Wang X."/>
            <person name="Li Y."/>
            <person name="Pan X."/>
            <person name="You X."/>
            <person name="Zhang Y."/>
            <person name="Yang J."/>
            <person name="Li J."/>
            <person name="Zhang X."/>
            <person name="Liu S."/>
            <person name="Sun C."/>
            <person name="Yang J."/>
            <person name="Shi Q."/>
        </authorList>
    </citation>
    <scope>NUCLEOTIDE SEQUENCE [LARGE SCALE GENOMIC DNA]</scope>
    <source>
        <strain evidence="13">JWS20170419001</strain>
        <tissue evidence="13">Muscle</tissue>
    </source>
</reference>
<dbReference type="Gene3D" id="6.10.250.2910">
    <property type="match status" value="1"/>
</dbReference>
<keyword evidence="4" id="KW-0678">Repressor</keyword>
<keyword evidence="8" id="KW-0804">Transcription</keyword>
<evidence type="ECO:0000259" key="12">
    <source>
        <dbReference type="PROSITE" id="PS51228"/>
    </source>
</evidence>
<keyword evidence="6 10" id="KW-0175">Coiled coil</keyword>
<dbReference type="GO" id="GO:0005654">
    <property type="term" value="C:nucleoplasm"/>
    <property type="evidence" value="ECO:0007669"/>
    <property type="project" value="TreeGrafter"/>
</dbReference>
<evidence type="ECO:0000256" key="5">
    <source>
        <dbReference type="ARBA" id="ARBA00023015"/>
    </source>
</evidence>
<feature type="compositionally biased region" description="Gly residues" evidence="11">
    <location>
        <begin position="263"/>
        <end position="272"/>
    </location>
</feature>
<dbReference type="PRINTS" id="PR02094">
    <property type="entry name" value="HEXIMFAMILY"/>
</dbReference>
<feature type="region of interest" description="Disordered" evidence="11">
    <location>
        <begin position="591"/>
        <end position="653"/>
    </location>
</feature>
<evidence type="ECO:0000256" key="3">
    <source>
        <dbReference type="ARBA" id="ARBA00008409"/>
    </source>
</evidence>
<comment type="caution">
    <text evidence="13">The sequence shown here is derived from an EMBL/GenBank/DDBJ whole genome shotgun (WGS) entry which is preliminary data.</text>
</comment>
<keyword evidence="5" id="KW-0805">Transcription regulation</keyword>
<dbReference type="InterPro" id="IPR014352">
    <property type="entry name" value="FERM/acyl-CoA-bd_prot_sf"/>
</dbReference>
<comment type="similarity">
    <text evidence="3">Belongs to the HEXIM family.</text>
</comment>
<feature type="coiled-coil region" evidence="10">
    <location>
        <begin position="676"/>
        <end position="737"/>
    </location>
</feature>
<dbReference type="InterPro" id="IPR024872">
    <property type="entry name" value="HEXIM"/>
</dbReference>
<evidence type="ECO:0000256" key="9">
    <source>
        <dbReference type="ARBA" id="ARBA00023242"/>
    </source>
</evidence>
<feature type="compositionally biased region" description="Basic residues" evidence="11">
    <location>
        <begin position="527"/>
        <end position="541"/>
    </location>
</feature>
<dbReference type="GO" id="GO:0000062">
    <property type="term" value="F:fatty-acyl-CoA binding"/>
    <property type="evidence" value="ECO:0007669"/>
    <property type="project" value="InterPro"/>
</dbReference>
<evidence type="ECO:0000256" key="7">
    <source>
        <dbReference type="ARBA" id="ARBA00023121"/>
    </source>
</evidence>
<dbReference type="PANTHER" id="PTHR13469">
    <property type="entry name" value="HEXAMETHYLENE BISACETAMIDE INDUCIBLE 1"/>
    <property type="match status" value="1"/>
</dbReference>
<dbReference type="GO" id="GO:0097322">
    <property type="term" value="F:7SK snRNA binding"/>
    <property type="evidence" value="ECO:0007669"/>
    <property type="project" value="TreeGrafter"/>
</dbReference>
<dbReference type="EMBL" id="VCAZ01000002">
    <property type="protein sequence ID" value="TSK14616.1"/>
    <property type="molecule type" value="Genomic_DNA"/>
</dbReference>
<dbReference type="OrthoDB" id="71307at2759"/>
<dbReference type="GO" id="GO:0004861">
    <property type="term" value="F:cyclin-dependent protein serine/threonine kinase inhibitor activity"/>
    <property type="evidence" value="ECO:0007669"/>
    <property type="project" value="InterPro"/>
</dbReference>
<keyword evidence="9" id="KW-0539">Nucleus</keyword>
<dbReference type="PROSITE" id="PS51228">
    <property type="entry name" value="ACB_2"/>
    <property type="match status" value="1"/>
</dbReference>
<organism evidence="13 14">
    <name type="scientific">Bagarius yarrelli</name>
    <name type="common">Goonch</name>
    <name type="synonym">Bagrus yarrelli</name>
    <dbReference type="NCBI Taxonomy" id="175774"/>
    <lineage>
        <taxon>Eukaryota</taxon>
        <taxon>Metazoa</taxon>
        <taxon>Chordata</taxon>
        <taxon>Craniata</taxon>
        <taxon>Vertebrata</taxon>
        <taxon>Euteleostomi</taxon>
        <taxon>Actinopterygii</taxon>
        <taxon>Neopterygii</taxon>
        <taxon>Teleostei</taxon>
        <taxon>Ostariophysi</taxon>
        <taxon>Siluriformes</taxon>
        <taxon>Sisoridae</taxon>
        <taxon>Sisorinae</taxon>
        <taxon>Bagarius</taxon>
    </lineage>
</organism>
<dbReference type="PANTHER" id="PTHR13469:SF8">
    <property type="entry name" value="HEXIM P-TEFB COMPLEX SUBUNIT 1"/>
    <property type="match status" value="1"/>
</dbReference>
<evidence type="ECO:0000313" key="14">
    <source>
        <dbReference type="Proteomes" id="UP000319801"/>
    </source>
</evidence>
<accession>A0A556TIQ7</accession>
<evidence type="ECO:0000256" key="10">
    <source>
        <dbReference type="SAM" id="Coils"/>
    </source>
</evidence>
<protein>
    <submittedName>
        <fullName evidence="13">Protein HEXIM</fullName>
    </submittedName>
</protein>
<dbReference type="GO" id="GO:0005737">
    <property type="term" value="C:cytoplasm"/>
    <property type="evidence" value="ECO:0007669"/>
    <property type="project" value="InterPro"/>
</dbReference>
<evidence type="ECO:0000256" key="1">
    <source>
        <dbReference type="ARBA" id="ARBA00004123"/>
    </source>
</evidence>